<evidence type="ECO:0000256" key="2">
    <source>
        <dbReference type="ARBA" id="ARBA00023000"/>
    </source>
</evidence>
<dbReference type="GO" id="GO:0004672">
    <property type="term" value="F:protein kinase activity"/>
    <property type="evidence" value="ECO:0007669"/>
    <property type="project" value="TreeGrafter"/>
</dbReference>
<dbReference type="PROSITE" id="PS50818">
    <property type="entry name" value="INTEIN_C_TER"/>
    <property type="match status" value="1"/>
</dbReference>
<dbReference type="STRING" id="765420.OSCT_3036"/>
<dbReference type="Proteomes" id="UP000054010">
    <property type="component" value="Unassembled WGS sequence"/>
</dbReference>
<evidence type="ECO:0000259" key="3">
    <source>
        <dbReference type="PROSITE" id="PS50819"/>
    </source>
</evidence>
<dbReference type="Pfam" id="PF08298">
    <property type="entry name" value="AAA_PrkA"/>
    <property type="match status" value="2"/>
</dbReference>
<comment type="caution">
    <text evidence="4">The sequence shown here is derived from an EMBL/GenBank/DDBJ whole genome shotgun (WGS) entry which is preliminary data.</text>
</comment>
<dbReference type="SMART" id="SM00763">
    <property type="entry name" value="AAA_PrkA"/>
    <property type="match status" value="1"/>
</dbReference>
<dbReference type="GO" id="GO:0004519">
    <property type="term" value="F:endonuclease activity"/>
    <property type="evidence" value="ECO:0007669"/>
    <property type="project" value="InterPro"/>
</dbReference>
<dbReference type="AlphaFoldDB" id="E1II85"/>
<dbReference type="HOGENOM" id="CLU_288844_0_0_0"/>
<dbReference type="InterPro" id="IPR036844">
    <property type="entry name" value="Hint_dom_sf"/>
</dbReference>
<keyword evidence="4" id="KW-0418">Kinase</keyword>
<keyword evidence="5" id="KW-1185">Reference proteome</keyword>
<keyword evidence="4" id="KW-0808">Transferase</keyword>
<evidence type="ECO:0000313" key="5">
    <source>
        <dbReference type="Proteomes" id="UP000054010"/>
    </source>
</evidence>
<reference evidence="4 5" key="1">
    <citation type="journal article" date="2011" name="J. Bacteriol.">
        <title>Draft genome sequence of the anoxygenic filamentous phototrophic bacterium Oscillochloris trichoides subsp. DG-6.</title>
        <authorList>
            <person name="Kuznetsov B.B."/>
            <person name="Ivanovsky R.N."/>
            <person name="Keppen O.I."/>
            <person name="Sukhacheva M.V."/>
            <person name="Bumazhkin B.K."/>
            <person name="Patutina E.O."/>
            <person name="Beletsky A.V."/>
            <person name="Mardanov A.V."/>
            <person name="Baslerov R.V."/>
            <person name="Panteleeva A.N."/>
            <person name="Kolganova T.V."/>
            <person name="Ravin N.V."/>
            <person name="Skryabin K.G."/>
        </authorList>
    </citation>
    <scope>NUCLEOTIDE SEQUENCE [LARGE SCALE GENOMIC DNA]</scope>
    <source>
        <strain evidence="4 5">DG-6</strain>
    </source>
</reference>
<protein>
    <submittedName>
        <fullName evidence="4">Serine protein kinase, PrkA</fullName>
    </submittedName>
</protein>
<dbReference type="eggNOG" id="COG2766">
    <property type="taxonomic scope" value="Bacteria"/>
</dbReference>
<proteinExistence type="predicted"/>
<dbReference type="InterPro" id="IPR006141">
    <property type="entry name" value="Intein_N"/>
</dbReference>
<gene>
    <name evidence="4" type="ORF">OSCT_3036</name>
</gene>
<dbReference type="Gene3D" id="2.170.16.10">
    <property type="entry name" value="Hedgehog/Intein (Hint) domain"/>
    <property type="match status" value="1"/>
</dbReference>
<feature type="domain" description="DOD-type homing endonuclease" evidence="3">
    <location>
        <begin position="519"/>
        <end position="666"/>
    </location>
</feature>
<dbReference type="Gene3D" id="3.10.28.10">
    <property type="entry name" value="Homing endonucleases"/>
    <property type="match status" value="1"/>
</dbReference>
<dbReference type="InterPro" id="IPR010650">
    <property type="entry name" value="PrkA_C"/>
</dbReference>
<dbReference type="PROSITE" id="PS50817">
    <property type="entry name" value="INTEIN_N_TER"/>
    <property type="match status" value="1"/>
</dbReference>
<dbReference type="PANTHER" id="PTHR30267:SF2">
    <property type="entry name" value="PROTEIN PRKA"/>
    <property type="match status" value="1"/>
</dbReference>
<dbReference type="InterPro" id="IPR013153">
    <property type="entry name" value="Prk_AAA"/>
</dbReference>
<dbReference type="Pfam" id="PF06798">
    <property type="entry name" value="PrkA"/>
    <property type="match status" value="1"/>
</dbReference>
<dbReference type="EMBL" id="ADVR01000123">
    <property type="protein sequence ID" value="EFO79113.1"/>
    <property type="molecule type" value="Genomic_DNA"/>
</dbReference>
<name>E1II85_9CHLR</name>
<keyword evidence="2" id="KW-0651">Protein splicing</keyword>
<accession>E1II85</accession>
<dbReference type="SUPFAM" id="SSF51294">
    <property type="entry name" value="Hedgehog/intein (Hint) domain"/>
    <property type="match status" value="1"/>
</dbReference>
<dbReference type="InterPro" id="IPR004042">
    <property type="entry name" value="Intein_endonuc_central"/>
</dbReference>
<dbReference type="InterPro" id="IPR027434">
    <property type="entry name" value="Homing_endonucl"/>
</dbReference>
<sequence length="1082" mass="124535">MQFLGELQDRKQFRQLNWRGSFVEYLDLVAQDPKVTRNAFQRVYDMIMSYGTEEFIDAKKRLIRYKFFSDETFDGNDAIYGLEIPLMRLVNFFKGAAKGYGTEKRVLLLHGPVGSSKSTIVRRLKKGMEHYSKTDAGAIYTYDWYLGPIDDPAAFDLTKVPEVEWEKCPMHEEPLHLVPMDLREQMLAKLNEGRPSEEHVRIVGDLCPVCRYHFRELMRRYDGDWSRVTQHIRVRRLLFSEQDRVGIGTFQPKDEKNQDSTELTGDINYRKIAIYGSDSDPRAFNFDGEFNIANRGIIEFVEMLKLDVAFLYDLLGASQEHRIKSKKFAQTDIDEVIVGHSVAGDTPIPYRYRGAVQWATLERMHETFAASTEGLEVLAYDFERQRVQWTPVKSVFRHRFTGDMYTSSQKWGVVETTPNHSIYDRTGHTFYPEERHEMMALRRLDAAFVADDAPALIDVVAGIAGFIGSKALTLADGQPITRPCQPGWARLDLPRHATAIRSQYHPLADAEALKDLITVLVWYATEGHVNGHNGGIVISQADRDELERVRAAYSRISTADGSIDAGAKSDSAWRLYLGSQAIARLAVHHCGEGAAQKRLPDFLFALPPDLLQHAFDELMRTDGSRKLSAQLTRTASPTYREQFFEYKTISPMLAAQVGTLATMLGYDYSVYAAERPEREPAYRIRFVSGEGKRGGRHDRFEARLHSRPVDDLWVYDIECVGLHNFVCGVGNVVCHNTNEPEYRRLENNEFMEALKDRTVRIDIPYVTRLRDEVRIYERDFNKRKVRVHIAPHTLEVAAMWAVLTRLEDPKKPNLTLLQKLKLYNGKSLPGFTEDNIKELRKEAMREGMEGISARYIQDKISNALVSNQEEGYINPFMVLNELESGLKNHALISNEDDRKRYRDLLATVREEYTEIVKNEVQRAISADEEAIKRLAGNYIDNIKAYTQREKVRNRYTGQYEEPDERLMRSIEEKIDIPESRKDDFRREIMNYIGALAIEGKTFSYRTNERLHKALELKLFEDQKDSIKLTSLVSRVIDQDTQEKIDVVKARLIRDFGYNEQSATDVLNYVASIFARGDTRGSY</sequence>
<keyword evidence="1" id="KW-0068">Autocatalytic cleavage</keyword>
<organism evidence="4 5">
    <name type="scientific">Oscillochloris trichoides DG-6</name>
    <dbReference type="NCBI Taxonomy" id="765420"/>
    <lineage>
        <taxon>Bacteria</taxon>
        <taxon>Bacillati</taxon>
        <taxon>Chloroflexota</taxon>
        <taxon>Chloroflexia</taxon>
        <taxon>Chloroflexales</taxon>
        <taxon>Chloroflexineae</taxon>
        <taxon>Oscillochloridaceae</taxon>
        <taxon>Oscillochloris</taxon>
    </lineage>
</organism>
<dbReference type="eggNOG" id="COG1372">
    <property type="taxonomic scope" value="Bacteria"/>
</dbReference>
<dbReference type="InterPro" id="IPR030934">
    <property type="entry name" value="Intein_C"/>
</dbReference>
<evidence type="ECO:0000313" key="4">
    <source>
        <dbReference type="EMBL" id="EFO79113.1"/>
    </source>
</evidence>
<evidence type="ECO:0000256" key="1">
    <source>
        <dbReference type="ARBA" id="ARBA00022813"/>
    </source>
</evidence>
<dbReference type="PANTHER" id="PTHR30267">
    <property type="entry name" value="PROTEIN KINASE PRKA"/>
    <property type="match status" value="1"/>
</dbReference>
<dbReference type="PROSITE" id="PS50819">
    <property type="entry name" value="INTEIN_ENDONUCLEASE"/>
    <property type="match status" value="1"/>
</dbReference>
<dbReference type="GO" id="GO:0016539">
    <property type="term" value="P:intein-mediated protein splicing"/>
    <property type="evidence" value="ECO:0007669"/>
    <property type="project" value="InterPro"/>
</dbReference>